<evidence type="ECO:0000256" key="1">
    <source>
        <dbReference type="SAM" id="MobiDB-lite"/>
    </source>
</evidence>
<accession>A0A921R1U4</accession>
<dbReference type="Proteomes" id="UP000807115">
    <property type="component" value="Chromosome 5"/>
</dbReference>
<organism evidence="2 3">
    <name type="scientific">Sorghum bicolor</name>
    <name type="common">Sorghum</name>
    <name type="synonym">Sorghum vulgare</name>
    <dbReference type="NCBI Taxonomy" id="4558"/>
    <lineage>
        <taxon>Eukaryota</taxon>
        <taxon>Viridiplantae</taxon>
        <taxon>Streptophyta</taxon>
        <taxon>Embryophyta</taxon>
        <taxon>Tracheophyta</taxon>
        <taxon>Spermatophyta</taxon>
        <taxon>Magnoliopsida</taxon>
        <taxon>Liliopsida</taxon>
        <taxon>Poales</taxon>
        <taxon>Poaceae</taxon>
        <taxon>PACMAD clade</taxon>
        <taxon>Panicoideae</taxon>
        <taxon>Andropogonodae</taxon>
        <taxon>Andropogoneae</taxon>
        <taxon>Sorghinae</taxon>
        <taxon>Sorghum</taxon>
    </lineage>
</organism>
<reference evidence="2" key="1">
    <citation type="journal article" date="2019" name="BMC Genomics">
        <title>A new reference genome for Sorghum bicolor reveals high levels of sequence similarity between sweet and grain genotypes: implications for the genetics of sugar metabolism.</title>
        <authorList>
            <person name="Cooper E.A."/>
            <person name="Brenton Z.W."/>
            <person name="Flinn B.S."/>
            <person name="Jenkins J."/>
            <person name="Shu S."/>
            <person name="Flowers D."/>
            <person name="Luo F."/>
            <person name="Wang Y."/>
            <person name="Xia P."/>
            <person name="Barry K."/>
            <person name="Daum C."/>
            <person name="Lipzen A."/>
            <person name="Yoshinaga Y."/>
            <person name="Schmutz J."/>
            <person name="Saski C."/>
            <person name="Vermerris W."/>
            <person name="Kresovich S."/>
        </authorList>
    </citation>
    <scope>NUCLEOTIDE SEQUENCE</scope>
</reference>
<evidence type="ECO:0000313" key="3">
    <source>
        <dbReference type="Proteomes" id="UP000807115"/>
    </source>
</evidence>
<evidence type="ECO:0000313" key="2">
    <source>
        <dbReference type="EMBL" id="KAG0530916.1"/>
    </source>
</evidence>
<reference evidence="2" key="2">
    <citation type="submission" date="2020-10" db="EMBL/GenBank/DDBJ databases">
        <authorList>
            <person name="Cooper E.A."/>
            <person name="Brenton Z.W."/>
            <person name="Flinn B.S."/>
            <person name="Jenkins J."/>
            <person name="Shu S."/>
            <person name="Flowers D."/>
            <person name="Luo F."/>
            <person name="Wang Y."/>
            <person name="Xia P."/>
            <person name="Barry K."/>
            <person name="Daum C."/>
            <person name="Lipzen A."/>
            <person name="Yoshinaga Y."/>
            <person name="Schmutz J."/>
            <person name="Saski C."/>
            <person name="Vermerris W."/>
            <person name="Kresovich S."/>
        </authorList>
    </citation>
    <scope>NUCLEOTIDE SEQUENCE</scope>
</reference>
<name>A0A921R1U4_SORBI</name>
<gene>
    <name evidence="2" type="ORF">BDA96_05G228500</name>
</gene>
<proteinExistence type="predicted"/>
<sequence>MQACMNARLHGHLLPSDPFSDPFLAMDGGADGEEVAGELLELLVMVGHHRRDAVLLEAVVAGGEVRLHRVEVGVRRVDVAALERVVHRVQARLDVAVRRRARVQRVLGRPVHARRVHPVRRRVHRHDHLLPHRLHGQLQHAHAVRRRRRRRPGEPADRRLAVHRVLRLGAHALDHRAQELGDRLLDHPR</sequence>
<dbReference type="AlphaFoldDB" id="A0A921R1U4"/>
<feature type="region of interest" description="Disordered" evidence="1">
    <location>
        <begin position="136"/>
        <end position="158"/>
    </location>
</feature>
<comment type="caution">
    <text evidence="2">The sequence shown here is derived from an EMBL/GenBank/DDBJ whole genome shotgun (WGS) entry which is preliminary data.</text>
</comment>
<protein>
    <submittedName>
        <fullName evidence="2">Uncharacterized protein</fullName>
    </submittedName>
</protein>
<feature type="compositionally biased region" description="Basic residues" evidence="1">
    <location>
        <begin position="142"/>
        <end position="151"/>
    </location>
</feature>
<dbReference type="EMBL" id="CM027684">
    <property type="protein sequence ID" value="KAG0530916.1"/>
    <property type="molecule type" value="Genomic_DNA"/>
</dbReference>